<proteinExistence type="predicted"/>
<dbReference type="Proteomes" id="UP000054023">
    <property type="component" value="Unassembled WGS sequence"/>
</dbReference>
<dbReference type="EMBL" id="LQBM01000002">
    <property type="protein sequence ID" value="KUG59757.1"/>
    <property type="molecule type" value="Genomic_DNA"/>
</dbReference>
<name>A0A0W8IIG4_9MICC</name>
<evidence type="ECO:0000313" key="1">
    <source>
        <dbReference type="EMBL" id="KUG59757.1"/>
    </source>
</evidence>
<dbReference type="PANTHER" id="PTHR21525:SF9">
    <property type="entry name" value="CHANNEL_COLICIN DOMAIN-CONTAINING PROTEIN"/>
    <property type="match status" value="1"/>
</dbReference>
<dbReference type="RefSeq" id="WP_058887991.1">
    <property type="nucleotide sequence ID" value="NZ_LQBM01000002.1"/>
</dbReference>
<dbReference type="PANTHER" id="PTHR21525">
    <property type="entry name" value="MOTILE SPERM PROTEIN"/>
    <property type="match status" value="1"/>
</dbReference>
<dbReference type="STRING" id="317018.AVL63_11770"/>
<protein>
    <recommendedName>
        <fullName evidence="3">LXG domain-containing protein</fullName>
    </recommendedName>
</protein>
<evidence type="ECO:0000313" key="2">
    <source>
        <dbReference type="Proteomes" id="UP000054023"/>
    </source>
</evidence>
<evidence type="ECO:0008006" key="3">
    <source>
        <dbReference type="Google" id="ProtNLM"/>
    </source>
</evidence>
<dbReference type="AlphaFoldDB" id="A0A0W8IIG4"/>
<comment type="caution">
    <text evidence="1">The sequence shown here is derived from an EMBL/GenBank/DDBJ whole genome shotgun (WGS) entry which is preliminary data.</text>
</comment>
<accession>A0A0W8IIG4</accession>
<organism evidence="1 2">
    <name type="scientific">Nesterenkonia jeotgali</name>
    <dbReference type="NCBI Taxonomy" id="317018"/>
    <lineage>
        <taxon>Bacteria</taxon>
        <taxon>Bacillati</taxon>
        <taxon>Actinomycetota</taxon>
        <taxon>Actinomycetes</taxon>
        <taxon>Micrococcales</taxon>
        <taxon>Micrococcaceae</taxon>
        <taxon>Nesterenkonia</taxon>
    </lineage>
</organism>
<reference evidence="2" key="1">
    <citation type="submission" date="2015-12" db="EMBL/GenBank/DDBJ databases">
        <authorList>
            <person name="Nair G.R."/>
            <person name="Kaur G."/>
            <person name="Mayilraj S."/>
        </authorList>
    </citation>
    <scope>NUCLEOTIDE SEQUENCE [LARGE SCALE GENOMIC DNA]</scope>
    <source>
        <strain evidence="2">CD08_7</strain>
    </source>
</reference>
<sequence>MSAGLFTVVQLDESDVVRIAAGGVETAAAELHHGMRAATQSWSPLEQEYSAPEAPALHSALTTPVSVSQELADAGTRVYGALSRYAERLAELATTRAQLLNDIGSFETDGVQGADDDDRSAREEAIEGLKAQCQALAEAKDDAQNTCAAELAAITTSSAHGRESLRVVPSSNEGSDVAQGTPYTDYVETLAGSRAEWGGLNLDSGAEQLGYGLTGAAFIVDSARGLMVRGAVRHGWPPNFIQSLSKSSPIGEKLVRAGLGWSHQDVKNPGQFIAKDGALSPFRRPVGVRDSARVMLGRVSAASRTKMVTVPRPGSAAPYATWGRIGNVVSRVAAPVGVASTAASSWSEDSLAHPDMGVAEKSSRAAVSAGTALVGAAAGAKAGAAMGAAVGSFFGPGPGTAVGAVIGGVVGGVAGSSLGQAIGDTVKEEVGKQAQALADKFKSFFGG</sequence>
<dbReference type="OrthoDB" id="5296884at2"/>
<gene>
    <name evidence="1" type="ORF">AVL63_11770</name>
</gene>
<keyword evidence="2" id="KW-1185">Reference proteome</keyword>